<reference evidence="9 10" key="1">
    <citation type="journal article" date="2013" name="Genome Announc.">
        <title>Genome Sequence of the Obligate Gammaproteobacterial Methanotroph Methylomicrobium album Strain BG8.</title>
        <authorList>
            <person name="Kits K.D."/>
            <person name="Kalyuzhnaya M.G."/>
            <person name="Klotz M.G."/>
            <person name="Jetten M.S."/>
            <person name="Op den Camp H.J."/>
            <person name="Vuilleumier S."/>
            <person name="Bringel F."/>
            <person name="Dispirito A.A."/>
            <person name="Murrell J.C."/>
            <person name="Bruce D."/>
            <person name="Cheng J.F."/>
            <person name="Copeland A."/>
            <person name="Goodwin L."/>
            <person name="Hauser L."/>
            <person name="Lajus A."/>
            <person name="Land M.L."/>
            <person name="Lapidus A."/>
            <person name="Lucas S."/>
            <person name="Medigue C."/>
            <person name="Pitluck S."/>
            <person name="Woyke T."/>
            <person name="Zeytun A."/>
            <person name="Stein L.Y."/>
        </authorList>
    </citation>
    <scope>NUCLEOTIDE SEQUENCE [LARGE SCALE GENOMIC DNA]</scope>
    <source>
        <strain evidence="9 10">BG8</strain>
    </source>
</reference>
<gene>
    <name evidence="9" type="ORF">Metal_0931</name>
</gene>
<dbReference type="InterPro" id="IPR036116">
    <property type="entry name" value="FN3_sf"/>
</dbReference>
<dbReference type="PROSITE" id="PS51257">
    <property type="entry name" value="PROKAR_LIPOPROTEIN"/>
    <property type="match status" value="1"/>
</dbReference>
<evidence type="ECO:0000256" key="1">
    <source>
        <dbReference type="ARBA" id="ARBA00011073"/>
    </source>
</evidence>
<feature type="active site" description="Charge relay system" evidence="5">
    <location>
        <position position="242"/>
    </location>
</feature>
<comment type="similarity">
    <text evidence="1 5 6">Belongs to the peptidase S8 family.</text>
</comment>
<dbReference type="Pfam" id="PF00041">
    <property type="entry name" value="fn3"/>
    <property type="match status" value="1"/>
</dbReference>
<feature type="active site" description="Charge relay system" evidence="5">
    <location>
        <position position="420"/>
    </location>
</feature>
<dbReference type="InterPro" id="IPR000209">
    <property type="entry name" value="Peptidase_S8/S53_dom"/>
</dbReference>
<dbReference type="AlphaFoldDB" id="H8GG01"/>
<dbReference type="InterPro" id="IPR003961">
    <property type="entry name" value="FN3_dom"/>
</dbReference>
<evidence type="ECO:0000313" key="10">
    <source>
        <dbReference type="Proteomes" id="UP000005090"/>
    </source>
</evidence>
<dbReference type="Pfam" id="PF04151">
    <property type="entry name" value="PPC"/>
    <property type="match status" value="1"/>
</dbReference>
<feature type="domain" description="Fibronectin type-III" evidence="8">
    <location>
        <begin position="484"/>
        <end position="576"/>
    </location>
</feature>
<dbReference type="SUPFAM" id="SSF49265">
    <property type="entry name" value="Fibronectin type III"/>
    <property type="match status" value="1"/>
</dbReference>
<evidence type="ECO:0000256" key="6">
    <source>
        <dbReference type="RuleBase" id="RU003355"/>
    </source>
</evidence>
<dbReference type="Gene3D" id="2.60.40.10">
    <property type="entry name" value="Immunoglobulins"/>
    <property type="match status" value="1"/>
</dbReference>
<dbReference type="GO" id="GO:0006508">
    <property type="term" value="P:proteolysis"/>
    <property type="evidence" value="ECO:0007669"/>
    <property type="project" value="UniProtKB-KW"/>
</dbReference>
<evidence type="ECO:0000259" key="8">
    <source>
        <dbReference type="PROSITE" id="PS50853"/>
    </source>
</evidence>
<evidence type="ECO:0000256" key="3">
    <source>
        <dbReference type="ARBA" id="ARBA00022801"/>
    </source>
</evidence>
<dbReference type="PROSITE" id="PS00137">
    <property type="entry name" value="SUBTILASE_HIS"/>
    <property type="match status" value="1"/>
</dbReference>
<feature type="signal peptide" evidence="7">
    <location>
        <begin position="1"/>
        <end position="29"/>
    </location>
</feature>
<feature type="chain" id="PRO_5003613517" evidence="7">
    <location>
        <begin position="30"/>
        <end position="739"/>
    </location>
</feature>
<dbReference type="Pfam" id="PF00082">
    <property type="entry name" value="Peptidase_S8"/>
    <property type="match status" value="1"/>
</dbReference>
<dbReference type="InterPro" id="IPR036852">
    <property type="entry name" value="Peptidase_S8/S53_dom_sf"/>
</dbReference>
<dbReference type="EMBL" id="CM001475">
    <property type="protein sequence ID" value="EIC28752.1"/>
    <property type="molecule type" value="Genomic_DNA"/>
</dbReference>
<keyword evidence="4 5" id="KW-0720">Serine protease</keyword>
<dbReference type="Gene3D" id="3.30.70.80">
    <property type="entry name" value="Peptidase S8 propeptide/proteinase inhibitor I9"/>
    <property type="match status" value="1"/>
</dbReference>
<keyword evidence="2 5" id="KW-0645">Protease</keyword>
<dbReference type="CDD" id="cd00063">
    <property type="entry name" value="FN3"/>
    <property type="match status" value="1"/>
</dbReference>
<sequence length="739" mass="75400">MLRLLGTGNNLAASYLLLLLLACFPSAWAADAERGFLGVADAVSVSASGDPAVVESLQYLQTTAQNRGTVRVIVGVRAAFAPEGKLSPAQAQLQKKEIADAQSAVLAATPLQRKGSIKRFKTIPFLAVEVDSDELAQLAHDYDVTSIEEDRLAFPTLADSVPLIGGTEAWNAGYTGQGQTVAVLDTGVDKNHPFLAGKVVSEACYSTTSAPQAVVSVCPGGVAASTAVGSGVNCTGATNCDHGTHVAGIVAGRGSSFSGVAPDARIIAVQVFSKVTTQDACGEKPAPCTTATWGDILQGLERVFALRSSYNIAAVNMSLGGGQYLNQASCDAQNSSVKTIIDNLRSVGIATVISSGNASYTDSMGAPGCISTAVSVGSTNKNDQVSQFSNSAGFLNLLAPGENIRSSILGDGFANFNGTSMAAPHVAGAWALLKQKTPGLSVAAALNALASTGQPVMDYRNGITKPRIDVAGALGVGGAPSLGTPTALPSTNLTASAFTANWTPVNGADGYRLDVSPNSGFTSYVAGYQNLDVGNATSRAVGGLSASAAYYYRVRAYGAAGTSGNSNTVSATTAAAAGPQPLSNGQVVGGLSGTAGSESHFFIDVPSGASTLRVRMSGGTGDADLYLRRNDPPATSAYDCRPYLPPGPDEECLVASPRAGRYYIMLQGYTAYSGVTLTASYVAETSIAVPPAPTANVAGNLSANGFTANWSAAATADGYRLDVARDSGFWTWEPIPAAR</sequence>
<dbReference type="Proteomes" id="UP000005090">
    <property type="component" value="Chromosome"/>
</dbReference>
<dbReference type="InterPro" id="IPR037045">
    <property type="entry name" value="S8pro/Inhibitor_I9_sf"/>
</dbReference>
<dbReference type="PROSITE" id="PS50853">
    <property type="entry name" value="FN3"/>
    <property type="match status" value="1"/>
</dbReference>
<evidence type="ECO:0000256" key="4">
    <source>
        <dbReference type="ARBA" id="ARBA00022825"/>
    </source>
</evidence>
<evidence type="ECO:0000256" key="2">
    <source>
        <dbReference type="ARBA" id="ARBA00022670"/>
    </source>
</evidence>
<proteinExistence type="inferred from homology"/>
<dbReference type="InterPro" id="IPR007280">
    <property type="entry name" value="Peptidase_C_arc/bac"/>
</dbReference>
<keyword evidence="7" id="KW-0732">Signal</keyword>
<dbReference type="RefSeq" id="WP_005370047.1">
    <property type="nucleotide sequence ID" value="NZ_CM001475.1"/>
</dbReference>
<keyword evidence="10" id="KW-1185">Reference proteome</keyword>
<dbReference type="PROSITE" id="PS00138">
    <property type="entry name" value="SUBTILASE_SER"/>
    <property type="match status" value="1"/>
</dbReference>
<dbReference type="GO" id="GO:0004252">
    <property type="term" value="F:serine-type endopeptidase activity"/>
    <property type="evidence" value="ECO:0007669"/>
    <property type="project" value="UniProtKB-UniRule"/>
</dbReference>
<dbReference type="STRING" id="686340.Metal_0931"/>
<dbReference type="SMART" id="SM00060">
    <property type="entry name" value="FN3"/>
    <property type="match status" value="1"/>
</dbReference>
<protein>
    <submittedName>
        <fullName evidence="9">Subtilisin-like serine protease</fullName>
    </submittedName>
</protein>
<name>H8GG01_METAL</name>
<feature type="active site" description="Charge relay system" evidence="5">
    <location>
        <position position="185"/>
    </location>
</feature>
<evidence type="ECO:0000313" key="9">
    <source>
        <dbReference type="EMBL" id="EIC28752.1"/>
    </source>
</evidence>
<dbReference type="InterPro" id="IPR015500">
    <property type="entry name" value="Peptidase_S8_subtilisin-rel"/>
</dbReference>
<dbReference type="SUPFAM" id="SSF52743">
    <property type="entry name" value="Subtilisin-like"/>
    <property type="match status" value="1"/>
</dbReference>
<dbReference type="PRINTS" id="PR00723">
    <property type="entry name" value="SUBTILISIN"/>
</dbReference>
<accession>H8GG01</accession>
<dbReference type="PANTHER" id="PTHR43806:SF11">
    <property type="entry name" value="CEREVISIN-RELATED"/>
    <property type="match status" value="1"/>
</dbReference>
<dbReference type="InterPro" id="IPR013783">
    <property type="entry name" value="Ig-like_fold"/>
</dbReference>
<dbReference type="InterPro" id="IPR022398">
    <property type="entry name" value="Peptidase_S8_His-AS"/>
</dbReference>
<dbReference type="HOGENOM" id="CLU_375448_0_0_6"/>
<dbReference type="Gene3D" id="2.60.120.380">
    <property type="match status" value="1"/>
</dbReference>
<dbReference type="InterPro" id="IPR050131">
    <property type="entry name" value="Peptidase_S8_subtilisin-like"/>
</dbReference>
<dbReference type="Gene3D" id="3.40.50.200">
    <property type="entry name" value="Peptidase S8/S53 domain"/>
    <property type="match status" value="1"/>
</dbReference>
<organism evidence="9 10">
    <name type="scientific">Methylomicrobium album BG8</name>
    <dbReference type="NCBI Taxonomy" id="686340"/>
    <lineage>
        <taxon>Bacteria</taxon>
        <taxon>Pseudomonadati</taxon>
        <taxon>Pseudomonadota</taxon>
        <taxon>Gammaproteobacteria</taxon>
        <taxon>Methylococcales</taxon>
        <taxon>Methylococcaceae</taxon>
        <taxon>Methylomicrobium</taxon>
    </lineage>
</organism>
<evidence type="ECO:0000256" key="7">
    <source>
        <dbReference type="SAM" id="SignalP"/>
    </source>
</evidence>
<dbReference type="InterPro" id="IPR023828">
    <property type="entry name" value="Peptidase_S8_Ser-AS"/>
</dbReference>
<dbReference type="PROSITE" id="PS51892">
    <property type="entry name" value="SUBTILASE"/>
    <property type="match status" value="1"/>
</dbReference>
<dbReference type="PROSITE" id="PS00136">
    <property type="entry name" value="SUBTILASE_ASP"/>
    <property type="match status" value="1"/>
</dbReference>
<dbReference type="PANTHER" id="PTHR43806">
    <property type="entry name" value="PEPTIDASE S8"/>
    <property type="match status" value="1"/>
</dbReference>
<dbReference type="InterPro" id="IPR023827">
    <property type="entry name" value="Peptidase_S8_Asp-AS"/>
</dbReference>
<dbReference type="eggNOG" id="COG1404">
    <property type="taxonomic scope" value="Bacteria"/>
</dbReference>
<keyword evidence="3 5" id="KW-0378">Hydrolase</keyword>
<evidence type="ECO:0000256" key="5">
    <source>
        <dbReference type="PROSITE-ProRule" id="PRU01240"/>
    </source>
</evidence>